<dbReference type="Proteomes" id="UP000005240">
    <property type="component" value="Unassembled WGS sequence"/>
</dbReference>
<dbReference type="EMBL" id="ADAS02003135">
    <property type="protein sequence ID" value="OAV85654.1"/>
    <property type="molecule type" value="Genomic_DNA"/>
</dbReference>
<evidence type="ECO:0000313" key="2">
    <source>
        <dbReference type="EnsemblFungi" id="PTTG_30365-t43_1-p1"/>
    </source>
</evidence>
<evidence type="ECO:0000313" key="3">
    <source>
        <dbReference type="Proteomes" id="UP000005240"/>
    </source>
</evidence>
<reference evidence="2 3" key="3">
    <citation type="journal article" date="2017" name="G3 (Bethesda)">
        <title>Comparative analysis highlights variable genome content of wheat rusts and divergence of the mating loci.</title>
        <authorList>
            <person name="Cuomo C.A."/>
            <person name="Bakkeren G."/>
            <person name="Khalil H.B."/>
            <person name="Panwar V."/>
            <person name="Joly D."/>
            <person name="Linning R."/>
            <person name="Sakthikumar S."/>
            <person name="Song X."/>
            <person name="Adiconis X."/>
            <person name="Fan L."/>
            <person name="Goldberg J.M."/>
            <person name="Levin J.Z."/>
            <person name="Young S."/>
            <person name="Zeng Q."/>
            <person name="Anikster Y."/>
            <person name="Bruce M."/>
            <person name="Wang M."/>
            <person name="Yin C."/>
            <person name="McCallum B."/>
            <person name="Szabo L.J."/>
            <person name="Hulbert S."/>
            <person name="Chen X."/>
            <person name="Fellers J.P."/>
        </authorList>
    </citation>
    <scope>NUCLEOTIDE SEQUENCE</scope>
    <source>
        <strain evidence="2">isolate 1-1 / race 1 (BBBD)</strain>
        <strain evidence="3">Isolate 1-1 / race 1 (BBBD)</strain>
    </source>
</reference>
<dbReference type="EnsemblFungi" id="PTTG_30365-t43_1">
    <property type="protein sequence ID" value="PTTG_30365-t43_1-p1"/>
    <property type="gene ID" value="PTTG_30365"/>
</dbReference>
<organism evidence="1">
    <name type="scientific">Puccinia triticina (isolate 1-1 / race 1 (BBBD))</name>
    <name type="common">Brown leaf rust fungus</name>
    <dbReference type="NCBI Taxonomy" id="630390"/>
    <lineage>
        <taxon>Eukaryota</taxon>
        <taxon>Fungi</taxon>
        <taxon>Dikarya</taxon>
        <taxon>Basidiomycota</taxon>
        <taxon>Pucciniomycotina</taxon>
        <taxon>Pucciniomycetes</taxon>
        <taxon>Pucciniales</taxon>
        <taxon>Pucciniaceae</taxon>
        <taxon>Puccinia</taxon>
    </lineage>
</organism>
<evidence type="ECO:0000313" key="1">
    <source>
        <dbReference type="EMBL" id="OAV85654.1"/>
    </source>
</evidence>
<dbReference type="AlphaFoldDB" id="A0A180FZ05"/>
<feature type="non-terminal residue" evidence="1">
    <location>
        <position position="64"/>
    </location>
</feature>
<dbReference type="VEuPathDB" id="FungiDB:PTTG_30365"/>
<reference evidence="1" key="2">
    <citation type="submission" date="2016-05" db="EMBL/GenBank/DDBJ databases">
        <title>Comparative analysis highlights variable genome content of wheat rusts and divergence of the mating loci.</title>
        <authorList>
            <person name="Cuomo C.A."/>
            <person name="Bakkeren G."/>
            <person name="Szabo L."/>
            <person name="Khalil H."/>
            <person name="Joly D."/>
            <person name="Goldberg J."/>
            <person name="Young S."/>
            <person name="Zeng Q."/>
            <person name="Fellers J."/>
        </authorList>
    </citation>
    <scope>NUCLEOTIDE SEQUENCE [LARGE SCALE GENOMIC DNA]</scope>
    <source>
        <strain evidence="1">1-1 BBBD Race 1</strain>
    </source>
</reference>
<keyword evidence="3" id="KW-1185">Reference proteome</keyword>
<protein>
    <submittedName>
        <fullName evidence="1 2">Uncharacterized protein</fullName>
    </submittedName>
</protein>
<sequence length="64" mass="7175">MDFDATLSFSADHGERILLPDSTGRRIELSLCLTSVGRWERDFPGQGKKAILTRKGKARDDPIE</sequence>
<accession>A0A180FZ05</accession>
<reference evidence="1" key="1">
    <citation type="submission" date="2009-11" db="EMBL/GenBank/DDBJ databases">
        <authorList>
            <consortium name="The Broad Institute Genome Sequencing Platform"/>
            <person name="Ward D."/>
            <person name="Feldgarden M."/>
            <person name="Earl A."/>
            <person name="Young S.K."/>
            <person name="Zeng Q."/>
            <person name="Koehrsen M."/>
            <person name="Alvarado L."/>
            <person name="Berlin A."/>
            <person name="Bochicchio J."/>
            <person name="Borenstein D."/>
            <person name="Chapman S.B."/>
            <person name="Chen Z."/>
            <person name="Engels R."/>
            <person name="Freedman E."/>
            <person name="Gellesch M."/>
            <person name="Goldberg J."/>
            <person name="Griggs A."/>
            <person name="Gujja S."/>
            <person name="Heilman E."/>
            <person name="Heiman D."/>
            <person name="Hepburn T."/>
            <person name="Howarth C."/>
            <person name="Jen D."/>
            <person name="Larson L."/>
            <person name="Lewis B."/>
            <person name="Mehta T."/>
            <person name="Park D."/>
            <person name="Pearson M."/>
            <person name="Roberts A."/>
            <person name="Saif S."/>
            <person name="Shea T."/>
            <person name="Shenoy N."/>
            <person name="Sisk P."/>
            <person name="Stolte C."/>
            <person name="Sykes S."/>
            <person name="Thomson T."/>
            <person name="Walk T."/>
            <person name="White J."/>
            <person name="Yandava C."/>
            <person name="Izard J."/>
            <person name="Baranova O.V."/>
            <person name="Blanton J.M."/>
            <person name="Tanner A.C."/>
            <person name="Dewhirst F.E."/>
            <person name="Haas B."/>
            <person name="Nusbaum C."/>
            <person name="Birren B."/>
        </authorList>
    </citation>
    <scope>NUCLEOTIDE SEQUENCE [LARGE SCALE GENOMIC DNA]</scope>
    <source>
        <strain evidence="1">1-1 BBBD Race 1</strain>
    </source>
</reference>
<gene>
    <name evidence="1" type="ORF">PTTG_30365</name>
</gene>
<proteinExistence type="predicted"/>
<reference evidence="2" key="4">
    <citation type="submission" date="2025-05" db="UniProtKB">
        <authorList>
            <consortium name="EnsemblFungi"/>
        </authorList>
    </citation>
    <scope>IDENTIFICATION</scope>
    <source>
        <strain evidence="2">isolate 1-1 / race 1 (BBBD)</strain>
    </source>
</reference>
<name>A0A180FZ05_PUCT1</name>